<protein>
    <submittedName>
        <fullName evidence="1">Uncharacterized protein</fullName>
    </submittedName>
</protein>
<dbReference type="AlphaFoldDB" id="A0A6C0I7P6"/>
<organism evidence="1">
    <name type="scientific">viral metagenome</name>
    <dbReference type="NCBI Taxonomy" id="1070528"/>
    <lineage>
        <taxon>unclassified sequences</taxon>
        <taxon>metagenomes</taxon>
        <taxon>organismal metagenomes</taxon>
    </lineage>
</organism>
<accession>A0A6C0I7P6</accession>
<evidence type="ECO:0000313" key="1">
    <source>
        <dbReference type="EMBL" id="QHT88336.1"/>
    </source>
</evidence>
<sequence>MKTFQERTYALSEKGLLVWEPSWDTFRPVKSVVWNPAHQQIEPYYGVFIHDIFDIHYGYNTEELHNFCIDYTDENLYDIRNAEPITNIQDFWRWCGSKLEWNRDQAISLHPCSESTFDRSKFLERLGLRSKTYKRAPRNIKGTRKVIPQ</sequence>
<name>A0A6C0I7P6_9ZZZZ</name>
<proteinExistence type="predicted"/>
<dbReference type="EMBL" id="MN740114">
    <property type="protein sequence ID" value="QHT88336.1"/>
    <property type="molecule type" value="Genomic_DNA"/>
</dbReference>
<reference evidence="1" key="1">
    <citation type="journal article" date="2020" name="Nature">
        <title>Giant virus diversity and host interactions through global metagenomics.</title>
        <authorList>
            <person name="Schulz F."/>
            <person name="Roux S."/>
            <person name="Paez-Espino D."/>
            <person name="Jungbluth S."/>
            <person name="Walsh D.A."/>
            <person name="Denef V.J."/>
            <person name="McMahon K.D."/>
            <person name="Konstantinidis K.T."/>
            <person name="Eloe-Fadrosh E.A."/>
            <person name="Kyrpides N.C."/>
            <person name="Woyke T."/>
        </authorList>
    </citation>
    <scope>NUCLEOTIDE SEQUENCE</scope>
    <source>
        <strain evidence="1">GVMAG-M-3300023184-50</strain>
    </source>
</reference>